<dbReference type="EMBL" id="JAHDYR010000053">
    <property type="protein sequence ID" value="KAG9391528.1"/>
    <property type="molecule type" value="Genomic_DNA"/>
</dbReference>
<keyword evidence="3" id="KW-1185">Reference proteome</keyword>
<dbReference type="OrthoDB" id="676979at2759"/>
<feature type="region of interest" description="Disordered" evidence="1">
    <location>
        <begin position="985"/>
        <end position="1004"/>
    </location>
</feature>
<dbReference type="PANTHER" id="PTHR46723">
    <property type="entry name" value="LEUCINE-RICH REPEAT AND IQ DOMAIN-CONTAINING PROTEIN 3"/>
    <property type="match status" value="1"/>
</dbReference>
<accession>A0A8J6AQV4</accession>
<evidence type="ECO:0000256" key="1">
    <source>
        <dbReference type="SAM" id="MobiDB-lite"/>
    </source>
</evidence>
<dbReference type="Pfam" id="PF14580">
    <property type="entry name" value="LRR_9"/>
    <property type="match status" value="1"/>
</dbReference>
<dbReference type="SMART" id="SM00015">
    <property type="entry name" value="IQ"/>
    <property type="match status" value="6"/>
</dbReference>
<evidence type="ECO:0000313" key="3">
    <source>
        <dbReference type="Proteomes" id="UP000717585"/>
    </source>
</evidence>
<dbReference type="InterPro" id="IPR001611">
    <property type="entry name" value="Leu-rich_rpt"/>
</dbReference>
<dbReference type="InterPro" id="IPR032675">
    <property type="entry name" value="LRR_dom_sf"/>
</dbReference>
<gene>
    <name evidence="2" type="ORF">J8273_6292</name>
</gene>
<reference evidence="2" key="1">
    <citation type="submission" date="2021-05" db="EMBL/GenBank/DDBJ databases">
        <title>A free-living protist that lacks canonical eukaryotic 1 DNA replication and segregation systems.</title>
        <authorList>
            <person name="Salas-Leiva D.E."/>
            <person name="Tromer E.C."/>
            <person name="Curtis B.A."/>
            <person name="Jerlstrom-Hultqvist J."/>
            <person name="Kolisko M."/>
            <person name="Yi Z."/>
            <person name="Salas-Leiva J.S."/>
            <person name="Gallot-Lavallee L."/>
            <person name="Kops G.J.P.L."/>
            <person name="Archibald J.M."/>
            <person name="Simpson A.G.B."/>
            <person name="Roger A.J."/>
        </authorList>
    </citation>
    <scope>NUCLEOTIDE SEQUENCE</scope>
    <source>
        <strain evidence="2">BICM</strain>
    </source>
</reference>
<proteinExistence type="predicted"/>
<sequence>MPAMLSWNAEYSSISLRDTTISTFAPPNSLTQSFDSIPLSVTLRKLDLHSNNLTELPGPDSWAQMTSLRVLFLHSNKISDLAGVAGLIGAPALTILTLYDNPIARHPGYRNFLVNTLPVLRVLDNHNISDEECIDGAQFSRWAACSREMIFQYSADSFPDSTESRLDRPRSALKHALMSDYMPVVRARTPKSRPRSSLGVSRAVEQSTDPFVTYQLMYDVLRDELYRVDAMFRHRSPVVIIQRWVRGWLGRREAAEYKKATSKAATVIQAVVRGHQTRVRVGPDLKLHHLNRMIAARLIQRFIRRSLALKARRRQLIDMFFLHHSARAIQRAWRAQRVKRLMKFRETMLTNPSWFIVPDSGMSDFMSTVTAALASVTHGSEQIRVVRADSPFEWLGERRGAYLARHDRPIGKGPVLQIRRPAPPETLKRHRIVVGADLGKLAQLRLVFMRPHVTGIERTAYTSSFETYSGVDTIKGDIRRSCSIVRCPNDPTFLRHLAAMLEGTAGIQAIRCHDAIREAAAVKIQSTFRAHRTRAAVYSSKVLFPHGFIEERIRLHAASRIQAAFRSHRSLQALRIYTGMEEVCRRVGTDGFFFIRSSDLRVLDRACAAPPEPLPLRSAPAAAESMPWVQSDWRRAVVAQGTRAFTHRTVQEADYRFSFDITPDPSNAPVFLLPPASKYILTKAACIRLTVPAFPVHTTKAAGLTAGQAVSLVRSGSVIQPISNISQFKVPWFGKMNFVARSLYGYTRVSFADTDEAKRRALLLFLHTFVGRTMSSLPIISLSEVKRQEAAALIQAAWRGFVVRSMHPTRPARTPHIQTAGVGTAGVGIRVAVTPASRGPPGIRELDSLFRWKEATLVRRSAAPAKSAEGPETLSIAMERVQKQADQLTIIPTKARPVDYLSTIRNSQADEKFNLRIDEIRYRMKDQDVRDRELAKTRQAVQQRKAESRARADRQRAVYDPTGRRSRQDADEVTEVMKRLEAVTKVPGPASHSQSGGRTPNAPRPVRKAEILRQRDEYTKKYVQRPQSRASVHQAPVYDEPVWPLTRTSVRMAAVKAHLGSETDFARSLSYLARTASKKQYNALKETTAKLQTRKVQELRAQRLDDADRAKYMFQTWKNAEAARLEEIERQRLDYTRPKPLPEKKVEVKRPRSRTLTLVESIPGI</sequence>
<dbReference type="PROSITE" id="PS51450">
    <property type="entry name" value="LRR"/>
    <property type="match status" value="2"/>
</dbReference>
<dbReference type="PROSITE" id="PS50096">
    <property type="entry name" value="IQ"/>
    <property type="match status" value="5"/>
</dbReference>
<protein>
    <submittedName>
        <fullName evidence="2">Leucine Rich repeats (2 copies)</fullName>
    </submittedName>
</protein>
<feature type="region of interest" description="Disordered" evidence="1">
    <location>
        <begin position="938"/>
        <end position="972"/>
    </location>
</feature>
<dbReference type="Gene3D" id="3.80.10.10">
    <property type="entry name" value="Ribonuclease Inhibitor"/>
    <property type="match status" value="1"/>
</dbReference>
<dbReference type="CDD" id="cd23767">
    <property type="entry name" value="IQCD"/>
    <property type="match status" value="1"/>
</dbReference>
<comment type="caution">
    <text evidence="2">The sequence shown here is derived from an EMBL/GenBank/DDBJ whole genome shotgun (WGS) entry which is preliminary data.</text>
</comment>
<organism evidence="2 3">
    <name type="scientific">Carpediemonas membranifera</name>
    <dbReference type="NCBI Taxonomy" id="201153"/>
    <lineage>
        <taxon>Eukaryota</taxon>
        <taxon>Metamonada</taxon>
        <taxon>Carpediemonas-like organisms</taxon>
        <taxon>Carpediemonas</taxon>
    </lineage>
</organism>
<dbReference type="Proteomes" id="UP000717585">
    <property type="component" value="Unassembled WGS sequence"/>
</dbReference>
<feature type="compositionally biased region" description="Basic and acidic residues" evidence="1">
    <location>
        <begin position="944"/>
        <end position="972"/>
    </location>
</feature>
<name>A0A8J6AQV4_9EUKA</name>
<dbReference type="Gene3D" id="1.20.5.190">
    <property type="match status" value="2"/>
</dbReference>
<dbReference type="SUPFAM" id="SSF52058">
    <property type="entry name" value="L domain-like"/>
    <property type="match status" value="1"/>
</dbReference>
<dbReference type="PANTHER" id="PTHR46723:SF1">
    <property type="entry name" value="LEUCINE-RICH REPEAT AND IQ DOMAIN-CONTAINING PROTEIN 3"/>
    <property type="match status" value="1"/>
</dbReference>
<dbReference type="Pfam" id="PF00612">
    <property type="entry name" value="IQ"/>
    <property type="match status" value="4"/>
</dbReference>
<dbReference type="InterPro" id="IPR000048">
    <property type="entry name" value="IQ_motif_EF-hand-BS"/>
</dbReference>
<dbReference type="InterPro" id="IPR052859">
    <property type="entry name" value="LRR-IQ_domain_protein"/>
</dbReference>
<evidence type="ECO:0000313" key="2">
    <source>
        <dbReference type="EMBL" id="KAG9391528.1"/>
    </source>
</evidence>
<dbReference type="AlphaFoldDB" id="A0A8J6AQV4"/>